<dbReference type="Proteomes" id="UP000615446">
    <property type="component" value="Unassembled WGS sequence"/>
</dbReference>
<gene>
    <name evidence="1" type="ORF">RCL2_003019400</name>
</gene>
<proteinExistence type="predicted"/>
<dbReference type="AlphaFoldDB" id="A0A8H3MAX5"/>
<dbReference type="EMBL" id="BLAL01000334">
    <property type="protein sequence ID" value="GET03884.1"/>
    <property type="molecule type" value="Genomic_DNA"/>
</dbReference>
<accession>A0A8H3MAX5</accession>
<evidence type="ECO:0000313" key="2">
    <source>
        <dbReference type="Proteomes" id="UP000615446"/>
    </source>
</evidence>
<reference evidence="1" key="1">
    <citation type="submission" date="2019-10" db="EMBL/GenBank/DDBJ databases">
        <title>Conservation and host-specific expression of non-tandemly repeated heterogenous ribosome RNA gene in arbuscular mycorrhizal fungi.</title>
        <authorList>
            <person name="Maeda T."/>
            <person name="Kobayashi Y."/>
            <person name="Nakagawa T."/>
            <person name="Ezawa T."/>
            <person name="Yamaguchi K."/>
            <person name="Bino T."/>
            <person name="Nishimoto Y."/>
            <person name="Shigenobu S."/>
            <person name="Kawaguchi M."/>
        </authorList>
    </citation>
    <scope>NUCLEOTIDE SEQUENCE</scope>
    <source>
        <strain evidence="1">HR1</strain>
    </source>
</reference>
<protein>
    <submittedName>
        <fullName evidence="1">Uncharacterized protein</fullName>
    </submittedName>
</protein>
<name>A0A8H3MAX5_9GLOM</name>
<comment type="caution">
    <text evidence="1">The sequence shown here is derived from an EMBL/GenBank/DDBJ whole genome shotgun (WGS) entry which is preliminary data.</text>
</comment>
<organism evidence="1 2">
    <name type="scientific">Rhizophagus clarus</name>
    <dbReference type="NCBI Taxonomy" id="94130"/>
    <lineage>
        <taxon>Eukaryota</taxon>
        <taxon>Fungi</taxon>
        <taxon>Fungi incertae sedis</taxon>
        <taxon>Mucoromycota</taxon>
        <taxon>Glomeromycotina</taxon>
        <taxon>Glomeromycetes</taxon>
        <taxon>Glomerales</taxon>
        <taxon>Glomeraceae</taxon>
        <taxon>Rhizophagus</taxon>
    </lineage>
</organism>
<dbReference type="OrthoDB" id="2383086at2759"/>
<evidence type="ECO:0000313" key="1">
    <source>
        <dbReference type="EMBL" id="GET03884.1"/>
    </source>
</evidence>
<sequence>MHHLDLGLFRYQIIFTCDILKSQHVNVMIFVIDNLYDENNNEVDNFVNNDDLTKLYEYWNEMYILSRYEEFSESDLEKFNICIKILAFKFVSPSNLNAINGYTTETYESLHKYFVKIPYRISNKKNVEPQLLRTIKRQAISIRMSQHSVNPAKTPRTCKFSARLFEFSLQDANTFFNEKKDSVDNKMQTGFARFISCLDSYLDLLDGFTIIGKTRINIYGSVTLENGAIMRATNRYHNKVWFSDIAISIDSKESNDYISDKGLCYGQALLLAEVLTDPPLNFALIQWYDFKSKRNPYLYGCPHLKLIELYNFVAIESIHDVVHIVPRFDKQNEYFVNKYIF</sequence>